<dbReference type="Proteomes" id="UP000824025">
    <property type="component" value="Unassembled WGS sequence"/>
</dbReference>
<dbReference type="SUPFAM" id="SSF56784">
    <property type="entry name" value="HAD-like"/>
    <property type="match status" value="1"/>
</dbReference>
<evidence type="ECO:0000313" key="1">
    <source>
        <dbReference type="EMBL" id="HIZ09049.1"/>
    </source>
</evidence>
<reference evidence="1" key="1">
    <citation type="journal article" date="2021" name="PeerJ">
        <title>Extensive microbial diversity within the chicken gut microbiome revealed by metagenomics and culture.</title>
        <authorList>
            <person name="Gilroy R."/>
            <person name="Ravi A."/>
            <person name="Getino M."/>
            <person name="Pursley I."/>
            <person name="Horton D.L."/>
            <person name="Alikhan N.F."/>
            <person name="Baker D."/>
            <person name="Gharbi K."/>
            <person name="Hall N."/>
            <person name="Watson M."/>
            <person name="Adriaenssens E.M."/>
            <person name="Foster-Nyarko E."/>
            <person name="Jarju S."/>
            <person name="Secka A."/>
            <person name="Antonio M."/>
            <person name="Oren A."/>
            <person name="Chaudhuri R.R."/>
            <person name="La Ragione R."/>
            <person name="Hildebrand F."/>
            <person name="Pallen M.J."/>
        </authorList>
    </citation>
    <scope>NUCLEOTIDE SEQUENCE</scope>
    <source>
        <strain evidence="1">CHK192-19661</strain>
    </source>
</reference>
<proteinExistence type="predicted"/>
<dbReference type="InterPro" id="IPR006379">
    <property type="entry name" value="HAD-SF_hydro_IIB"/>
</dbReference>
<organism evidence="1 2">
    <name type="scientific">Candidatus Borkfalkia avicola</name>
    <dbReference type="NCBI Taxonomy" id="2838503"/>
    <lineage>
        <taxon>Bacteria</taxon>
        <taxon>Bacillati</taxon>
        <taxon>Bacillota</taxon>
        <taxon>Clostridia</taxon>
        <taxon>Christensenellales</taxon>
        <taxon>Christensenellaceae</taxon>
        <taxon>Candidatus Borkfalkia</taxon>
    </lineage>
</organism>
<dbReference type="GO" id="GO:0016791">
    <property type="term" value="F:phosphatase activity"/>
    <property type="evidence" value="ECO:0007669"/>
    <property type="project" value="TreeGrafter"/>
</dbReference>
<dbReference type="Gene3D" id="3.30.1240.10">
    <property type="match status" value="1"/>
</dbReference>
<dbReference type="InterPro" id="IPR036412">
    <property type="entry name" value="HAD-like_sf"/>
</dbReference>
<comment type="caution">
    <text evidence="1">The sequence shown here is derived from an EMBL/GenBank/DDBJ whole genome shotgun (WGS) entry which is preliminary data.</text>
</comment>
<reference evidence="1" key="2">
    <citation type="submission" date="2021-04" db="EMBL/GenBank/DDBJ databases">
        <authorList>
            <person name="Gilroy R."/>
        </authorList>
    </citation>
    <scope>NUCLEOTIDE SEQUENCE</scope>
    <source>
        <strain evidence="1">CHK192-19661</strain>
    </source>
</reference>
<accession>A0A9D2D5S2</accession>
<protein>
    <submittedName>
        <fullName evidence="1">HAD family hydrolase</fullName>
    </submittedName>
</protein>
<dbReference type="Pfam" id="PF08282">
    <property type="entry name" value="Hydrolase_3"/>
    <property type="match status" value="1"/>
</dbReference>
<dbReference type="GO" id="GO:0000287">
    <property type="term" value="F:magnesium ion binding"/>
    <property type="evidence" value="ECO:0007669"/>
    <property type="project" value="TreeGrafter"/>
</dbReference>
<dbReference type="PROSITE" id="PS01228">
    <property type="entry name" value="COF_1"/>
    <property type="match status" value="1"/>
</dbReference>
<gene>
    <name evidence="1" type="ORF">H9726_01045</name>
</gene>
<keyword evidence="1" id="KW-0378">Hydrolase</keyword>
<dbReference type="PANTHER" id="PTHR10000">
    <property type="entry name" value="PHOSPHOSERINE PHOSPHATASE"/>
    <property type="match status" value="1"/>
</dbReference>
<dbReference type="GO" id="GO:0005829">
    <property type="term" value="C:cytosol"/>
    <property type="evidence" value="ECO:0007669"/>
    <property type="project" value="TreeGrafter"/>
</dbReference>
<dbReference type="NCBIfam" id="TIGR01484">
    <property type="entry name" value="HAD-SF-IIB"/>
    <property type="match status" value="1"/>
</dbReference>
<dbReference type="EMBL" id="DXCF01000004">
    <property type="protein sequence ID" value="HIZ09049.1"/>
    <property type="molecule type" value="Genomic_DNA"/>
</dbReference>
<dbReference type="PANTHER" id="PTHR10000:SF8">
    <property type="entry name" value="HAD SUPERFAMILY HYDROLASE-LIKE, TYPE 3"/>
    <property type="match status" value="1"/>
</dbReference>
<evidence type="ECO:0000313" key="2">
    <source>
        <dbReference type="Proteomes" id="UP000824025"/>
    </source>
</evidence>
<sequence>MKTLFVSDLDGTLLTARETVSEYSLGHLNALIDECGLQFTYATARSRNSAAKACRGLRQNLPVILYNGAVIMRPDDGEVLYNSHFNGGQLAFLKEQFARFGILPLVYSFKDARERVSWVEGKETEGMLRYLSRRKGDSRLNPVTSGDDIRGDDIFYFNCIGRKEDLEGLARTVSESLDMKCIFEQETYQTDYWCEIMPAGTSKGAAARVLKELLGAGRLVAFGDGKNDTELFFAADECYAVKNAAEELKAIATGVIGYSEEDAVAKFIMENLKDYQ</sequence>
<name>A0A9D2D5S2_9FIRM</name>
<dbReference type="AlphaFoldDB" id="A0A9D2D5S2"/>
<dbReference type="Gene3D" id="3.40.50.1000">
    <property type="entry name" value="HAD superfamily/HAD-like"/>
    <property type="match status" value="1"/>
</dbReference>
<dbReference type="InterPro" id="IPR023214">
    <property type="entry name" value="HAD_sf"/>
</dbReference>